<accession>A0A438C924</accession>
<reference evidence="5 6" key="1">
    <citation type="journal article" date="2018" name="PLoS Genet.">
        <title>Population sequencing reveals clonal diversity and ancestral inbreeding in the grapevine cultivar Chardonnay.</title>
        <authorList>
            <person name="Roach M.J."/>
            <person name="Johnson D.L."/>
            <person name="Bohlmann J."/>
            <person name="van Vuuren H.J."/>
            <person name="Jones S.J."/>
            <person name="Pretorius I.S."/>
            <person name="Schmidt S.A."/>
            <person name="Borneman A.R."/>
        </authorList>
    </citation>
    <scope>NUCLEOTIDE SEQUENCE [LARGE SCALE GENOMIC DNA]</scope>
    <source>
        <strain evidence="6">cv. Chardonnay</strain>
        <tissue evidence="5">Leaf</tissue>
    </source>
</reference>
<proteinExistence type="predicted"/>
<evidence type="ECO:0000256" key="3">
    <source>
        <dbReference type="ARBA" id="ARBA00022833"/>
    </source>
</evidence>
<dbReference type="GO" id="GO:0008270">
    <property type="term" value="F:zinc ion binding"/>
    <property type="evidence" value="ECO:0007669"/>
    <property type="project" value="UniProtKB-KW"/>
</dbReference>
<sequence length="209" mass="23406">MCRGREDGKQGRLAKSEVLKEAVSDDGGGGLVSCELCSSRALLYCQADDAFLCQKCDRWVHGANFLAFRHIRCLLCSTCQNLTQRYLIGSSHEVALPTMISWTERSWCNSSDESKQAWLIHFQIYQHKGPCNASSSFLSCSGCESFDFMECSETPLGGRIHMDLVLKASDVVLLEMALCQKERREDVKFLPTCEACPSPYQMFSTCGPW</sequence>
<dbReference type="EMBL" id="QGNW01002446">
    <property type="protein sequence ID" value="RVW19689.1"/>
    <property type="molecule type" value="Genomic_DNA"/>
</dbReference>
<evidence type="ECO:0000256" key="1">
    <source>
        <dbReference type="ARBA" id="ARBA00022723"/>
    </source>
</evidence>
<keyword evidence="3" id="KW-0862">Zinc</keyword>
<dbReference type="AlphaFoldDB" id="A0A438C924"/>
<dbReference type="InterPro" id="IPR000315">
    <property type="entry name" value="Znf_B-box"/>
</dbReference>
<dbReference type="OrthoDB" id="153872at2759"/>
<keyword evidence="1" id="KW-0479">Metal-binding</keyword>
<gene>
    <name evidence="5" type="primary">MIP1A_0</name>
    <name evidence="5" type="ORF">CK203_110815</name>
</gene>
<dbReference type="SMART" id="SM00336">
    <property type="entry name" value="BBOX"/>
    <property type="match status" value="1"/>
</dbReference>
<dbReference type="PANTHER" id="PTHR31717:SF142">
    <property type="entry name" value="B-BOX DOMAIN PROTEIN 30-RELATED"/>
    <property type="match status" value="1"/>
</dbReference>
<evidence type="ECO:0000313" key="5">
    <source>
        <dbReference type="EMBL" id="RVW19689.1"/>
    </source>
</evidence>
<evidence type="ECO:0000313" key="6">
    <source>
        <dbReference type="Proteomes" id="UP000288805"/>
    </source>
</evidence>
<comment type="caution">
    <text evidence="5">The sequence shown here is derived from an EMBL/GenBank/DDBJ whole genome shotgun (WGS) entry which is preliminary data.</text>
</comment>
<evidence type="ECO:0000256" key="2">
    <source>
        <dbReference type="ARBA" id="ARBA00022771"/>
    </source>
</evidence>
<name>A0A438C924_VITVI</name>
<organism evidence="5 6">
    <name type="scientific">Vitis vinifera</name>
    <name type="common">Grape</name>
    <dbReference type="NCBI Taxonomy" id="29760"/>
    <lineage>
        <taxon>Eukaryota</taxon>
        <taxon>Viridiplantae</taxon>
        <taxon>Streptophyta</taxon>
        <taxon>Embryophyta</taxon>
        <taxon>Tracheophyta</taxon>
        <taxon>Spermatophyta</taxon>
        <taxon>Magnoliopsida</taxon>
        <taxon>eudicotyledons</taxon>
        <taxon>Gunneridae</taxon>
        <taxon>Pentapetalae</taxon>
        <taxon>rosids</taxon>
        <taxon>Vitales</taxon>
        <taxon>Vitaceae</taxon>
        <taxon>Viteae</taxon>
        <taxon>Vitis</taxon>
    </lineage>
</organism>
<dbReference type="PANTHER" id="PTHR31717">
    <property type="entry name" value="ZINC FINGER PROTEIN CONSTANS-LIKE 10"/>
    <property type="match status" value="1"/>
</dbReference>
<keyword evidence="2" id="KW-0863">Zinc-finger</keyword>
<dbReference type="InterPro" id="IPR049808">
    <property type="entry name" value="CONSTANS-like_Bbox1"/>
</dbReference>
<evidence type="ECO:0000259" key="4">
    <source>
        <dbReference type="SMART" id="SM00336"/>
    </source>
</evidence>
<dbReference type="Proteomes" id="UP000288805">
    <property type="component" value="Unassembled WGS sequence"/>
</dbReference>
<feature type="domain" description="B box-type" evidence="4">
    <location>
        <begin position="29"/>
        <end position="75"/>
    </location>
</feature>
<protein>
    <submittedName>
        <fullName evidence="5">B-box domain protein 30</fullName>
    </submittedName>
</protein>
<dbReference type="CDD" id="cd19821">
    <property type="entry name" value="Bbox1_BBX-like"/>
    <property type="match status" value="1"/>
</dbReference>